<protein>
    <submittedName>
        <fullName evidence="1">Uncharacterized protein</fullName>
    </submittedName>
</protein>
<organism evidence="1 2">
    <name type="scientific">Paenibacillus pabuli</name>
    <dbReference type="NCBI Taxonomy" id="1472"/>
    <lineage>
        <taxon>Bacteria</taxon>
        <taxon>Bacillati</taxon>
        <taxon>Bacillota</taxon>
        <taxon>Bacilli</taxon>
        <taxon>Bacillales</taxon>
        <taxon>Paenibacillaceae</taxon>
        <taxon>Paenibacillus</taxon>
    </lineage>
</organism>
<evidence type="ECO:0000313" key="2">
    <source>
        <dbReference type="Proteomes" id="UP000248827"/>
    </source>
</evidence>
<dbReference type="EMBL" id="QLLI01000026">
    <property type="protein sequence ID" value="RAI84323.1"/>
    <property type="molecule type" value="Genomic_DNA"/>
</dbReference>
<gene>
    <name evidence="1" type="ORF">DET54_1261</name>
</gene>
<reference evidence="1 2" key="1">
    <citation type="submission" date="2018-06" db="EMBL/GenBank/DDBJ databases">
        <title>Freshwater and sediment microbial communities from various areas in North America, analyzing microbe dynamics in response to fracking.</title>
        <authorList>
            <person name="Lamendella R."/>
        </authorList>
    </citation>
    <scope>NUCLEOTIDE SEQUENCE [LARGE SCALE GENOMIC DNA]</scope>
    <source>
        <strain evidence="1 2">NG-13</strain>
    </source>
</reference>
<proteinExistence type="predicted"/>
<accession>A0ABX9BBC0</accession>
<comment type="caution">
    <text evidence="1">The sequence shown here is derived from an EMBL/GenBank/DDBJ whole genome shotgun (WGS) entry which is preliminary data.</text>
</comment>
<feature type="non-terminal residue" evidence="1">
    <location>
        <position position="1"/>
    </location>
</feature>
<sequence length="53" mass="5745">SVLSSADWAKVKANGNKTIPYRITLVEDGTKVKAAKIAMYQDGNAVIESFQSE</sequence>
<keyword evidence="2" id="KW-1185">Reference proteome</keyword>
<evidence type="ECO:0000313" key="1">
    <source>
        <dbReference type="EMBL" id="RAI84323.1"/>
    </source>
</evidence>
<dbReference type="Proteomes" id="UP000248827">
    <property type="component" value="Unassembled WGS sequence"/>
</dbReference>
<name>A0ABX9BBC0_9BACL</name>